<accession>A0A5B8FXL9</accession>
<dbReference type="GO" id="GO:0033388">
    <property type="term" value="P:putrescine biosynthetic process from arginine"/>
    <property type="evidence" value="ECO:0007669"/>
    <property type="project" value="TreeGrafter"/>
</dbReference>
<dbReference type="InterPro" id="IPR001110">
    <property type="entry name" value="UPF0012_CS"/>
</dbReference>
<dbReference type="PANTHER" id="PTHR43674">
    <property type="entry name" value="NITRILASE C965.09-RELATED"/>
    <property type="match status" value="1"/>
</dbReference>
<evidence type="ECO:0000313" key="5">
    <source>
        <dbReference type="Proteomes" id="UP000305888"/>
    </source>
</evidence>
<dbReference type="Gene3D" id="3.60.110.10">
    <property type="entry name" value="Carbon-nitrogen hydrolase"/>
    <property type="match status" value="1"/>
</dbReference>
<evidence type="ECO:0000259" key="3">
    <source>
        <dbReference type="PROSITE" id="PS50263"/>
    </source>
</evidence>
<dbReference type="SUPFAM" id="SSF56317">
    <property type="entry name" value="Carbon-nitrogen hydrolase"/>
    <property type="match status" value="1"/>
</dbReference>
<dbReference type="PROSITE" id="PS50263">
    <property type="entry name" value="CN_HYDROLASE"/>
    <property type="match status" value="1"/>
</dbReference>
<evidence type="ECO:0000256" key="1">
    <source>
        <dbReference type="ARBA" id="ARBA00010613"/>
    </source>
</evidence>
<name>A0A5B8FXL9_9RHOB</name>
<feature type="domain" description="CN hydrolase" evidence="3">
    <location>
        <begin position="1"/>
        <end position="239"/>
    </location>
</feature>
<dbReference type="EMBL" id="CP040818">
    <property type="protein sequence ID" value="QDL90853.1"/>
    <property type="molecule type" value="Genomic_DNA"/>
</dbReference>
<keyword evidence="2 4" id="KW-0378">Hydrolase</keyword>
<dbReference type="Proteomes" id="UP000305888">
    <property type="component" value="Chromosome"/>
</dbReference>
<dbReference type="OrthoDB" id="9811121at2"/>
<gene>
    <name evidence="4" type="ORF">FDP22_03065</name>
</gene>
<dbReference type="Pfam" id="PF00795">
    <property type="entry name" value="CN_hydrolase"/>
    <property type="match status" value="1"/>
</dbReference>
<sequence>MRLSLRQTLPDTGNVSANLGLISRAAKAAARGGAELLLLPELVTTGYGAGIEALSRLAEPADGPTVAALARIAAETGVALIAGFPERAGERVYNSAVFTNGADAPSVYRKSHVYGDYERAVFTAGEPATCLVKHAGITLGLLICYDVEFPENTRRLALAGAELICVPTALPDLPGCHFVARQMIPVRAFENQVFVAYADHAGAEGDFHYPGLSCVAAPDGGILARAGSRPASLSAEIEPAAYAASRAENTYLRDTR</sequence>
<dbReference type="GO" id="GO:0050126">
    <property type="term" value="F:N-carbamoylputrescine amidase activity"/>
    <property type="evidence" value="ECO:0007669"/>
    <property type="project" value="TreeGrafter"/>
</dbReference>
<dbReference type="AlphaFoldDB" id="A0A5B8FXL9"/>
<organism evidence="4 5">
    <name type="scientific">Paroceanicella profunda</name>
    <dbReference type="NCBI Taxonomy" id="2579971"/>
    <lineage>
        <taxon>Bacteria</taxon>
        <taxon>Pseudomonadati</taxon>
        <taxon>Pseudomonadota</taxon>
        <taxon>Alphaproteobacteria</taxon>
        <taxon>Rhodobacterales</taxon>
        <taxon>Paracoccaceae</taxon>
        <taxon>Paroceanicella</taxon>
    </lineage>
</organism>
<dbReference type="KEGG" id="ppru:FDP22_03065"/>
<keyword evidence="5" id="KW-1185">Reference proteome</keyword>
<comment type="similarity">
    <text evidence="1">Belongs to the carbon-nitrogen hydrolase superfamily. NIT1/NIT2 family.</text>
</comment>
<proteinExistence type="inferred from homology"/>
<dbReference type="CDD" id="cd07576">
    <property type="entry name" value="R-amidase_like"/>
    <property type="match status" value="1"/>
</dbReference>
<dbReference type="InterPro" id="IPR003010">
    <property type="entry name" value="C-N_Hydrolase"/>
</dbReference>
<dbReference type="InterPro" id="IPR044083">
    <property type="entry name" value="RamA-like"/>
</dbReference>
<dbReference type="InterPro" id="IPR036526">
    <property type="entry name" value="C-N_Hydrolase_sf"/>
</dbReference>
<reference evidence="4 5" key="1">
    <citation type="submission" date="2019-06" db="EMBL/GenBank/DDBJ databases">
        <title>Genome sequence of Rhodobacteraceae bacterium D4M1.</title>
        <authorList>
            <person name="Cao J."/>
        </authorList>
    </citation>
    <scope>NUCLEOTIDE SEQUENCE [LARGE SCALE GENOMIC DNA]</scope>
    <source>
        <strain evidence="4 5">D4M1</strain>
    </source>
</reference>
<dbReference type="RefSeq" id="WP_138577632.1">
    <property type="nucleotide sequence ID" value="NZ_CP040818.1"/>
</dbReference>
<dbReference type="InterPro" id="IPR050345">
    <property type="entry name" value="Aliph_Amidase/BUP"/>
</dbReference>
<dbReference type="PANTHER" id="PTHR43674:SF2">
    <property type="entry name" value="BETA-UREIDOPROPIONASE"/>
    <property type="match status" value="1"/>
</dbReference>
<evidence type="ECO:0000313" key="4">
    <source>
        <dbReference type="EMBL" id="QDL90853.1"/>
    </source>
</evidence>
<evidence type="ECO:0000256" key="2">
    <source>
        <dbReference type="ARBA" id="ARBA00022801"/>
    </source>
</evidence>
<dbReference type="PROSITE" id="PS01227">
    <property type="entry name" value="UPF0012"/>
    <property type="match status" value="1"/>
</dbReference>
<protein>
    <submittedName>
        <fullName evidence="4">Carbon-nitrogen hydrolase family protein</fullName>
    </submittedName>
</protein>